<dbReference type="OrthoDB" id="3889179at2759"/>
<protein>
    <submittedName>
        <fullName evidence="1">Uncharacterized protein</fullName>
    </submittedName>
</protein>
<reference evidence="1 2" key="1">
    <citation type="journal article" date="2014" name="Genome Announc.">
        <title>Draft genome sequence of Sclerotinia borealis, a psychrophilic plant pathogenic fungus.</title>
        <authorList>
            <person name="Mardanov A.V."/>
            <person name="Beletsky A.V."/>
            <person name="Kadnikov V.V."/>
            <person name="Ignatov A.N."/>
            <person name="Ravin N.V."/>
        </authorList>
    </citation>
    <scope>NUCLEOTIDE SEQUENCE [LARGE SCALE GENOMIC DNA]</scope>
    <source>
        <strain evidence="2">F-4157</strain>
    </source>
</reference>
<gene>
    <name evidence="1" type="ORF">SBOR_8807</name>
</gene>
<dbReference type="AlphaFoldDB" id="W9C213"/>
<sequence length="77" mass="8974">MPEAEQTTDGDYEFLDDYTFEAVNYERYMSWKKGDGHVILGIRKLKADSNEENVIVHPGWSVKVKNVDFKLVKTITY</sequence>
<proteinExistence type="predicted"/>
<comment type="caution">
    <text evidence="1">The sequence shown here is derived from an EMBL/GenBank/DDBJ whole genome shotgun (WGS) entry which is preliminary data.</text>
</comment>
<keyword evidence="2" id="KW-1185">Reference proteome</keyword>
<organism evidence="1 2">
    <name type="scientific">Sclerotinia borealis (strain F-4128)</name>
    <dbReference type="NCBI Taxonomy" id="1432307"/>
    <lineage>
        <taxon>Eukaryota</taxon>
        <taxon>Fungi</taxon>
        <taxon>Dikarya</taxon>
        <taxon>Ascomycota</taxon>
        <taxon>Pezizomycotina</taxon>
        <taxon>Leotiomycetes</taxon>
        <taxon>Helotiales</taxon>
        <taxon>Sclerotiniaceae</taxon>
        <taxon>Sclerotinia</taxon>
    </lineage>
</organism>
<dbReference type="HOGENOM" id="CLU_197719_0_0_1"/>
<name>W9C213_SCLBF</name>
<evidence type="ECO:0000313" key="2">
    <source>
        <dbReference type="Proteomes" id="UP000019487"/>
    </source>
</evidence>
<dbReference type="EMBL" id="AYSA01000574">
    <property type="protein sequence ID" value="ESZ90802.1"/>
    <property type="molecule type" value="Genomic_DNA"/>
</dbReference>
<accession>W9C213</accession>
<dbReference type="Proteomes" id="UP000019487">
    <property type="component" value="Unassembled WGS sequence"/>
</dbReference>
<evidence type="ECO:0000313" key="1">
    <source>
        <dbReference type="EMBL" id="ESZ90802.1"/>
    </source>
</evidence>